<organism evidence="1 2">
    <name type="scientific">Boeremia exigua</name>
    <dbReference type="NCBI Taxonomy" id="749465"/>
    <lineage>
        <taxon>Eukaryota</taxon>
        <taxon>Fungi</taxon>
        <taxon>Dikarya</taxon>
        <taxon>Ascomycota</taxon>
        <taxon>Pezizomycotina</taxon>
        <taxon>Dothideomycetes</taxon>
        <taxon>Pleosporomycetidae</taxon>
        <taxon>Pleosporales</taxon>
        <taxon>Pleosporineae</taxon>
        <taxon>Didymellaceae</taxon>
        <taxon>Boeremia</taxon>
    </lineage>
</organism>
<gene>
    <name evidence="1" type="ORF">OPT61_g4288</name>
</gene>
<comment type="caution">
    <text evidence="1">The sequence shown here is derived from an EMBL/GenBank/DDBJ whole genome shotgun (WGS) entry which is preliminary data.</text>
</comment>
<sequence length="957" mass="106977">MPVTTAAETYNPESTTDDVGVRVSQKAIAGSSTQQKQAPLPVFWNEVRREHDDTEYSSRVPRRSVSFHRVFDQPRSSQLDTVMNYPDDVPIADNVPGLFGTPFGITSGPQVPAFDPVFSLSPFHNAFAIPPKQRSASLEAVVLERLDGSFYCSQLDCDASFLRAGDCRRHLQKHNEPFFACIQRGCDMKFYRHDKLRAHLKHSHGIVMSAYRRGRRRIAPDSVPEAPHPSDDPSQDALKPAGVPIPDILPTEYGSEYSQRAHMQPGVQTSHERLTDALSDTSNSHLHQDSETEKGDLLHSATVEMPFLESEGYKYHLGQIAPDWSQLPQNENFLEPKNNALDKADLDDDISSAVSSGGFSVFSVASLASTATGLSRSSGYSATQVATATRELINIFQEDESFVALYRVALDLPSIGADRLQRNLRRLLKVYADYLKEEAKDQLEFLASRLVLLKARYLAQCIVAKYNVKTNSAVQPQTTDQPDISSGDEEGDASHVDEQVFEDLASFRDFLIHSEAFGKLRSQLKSFISPKEPKMSFLGPQLTTSRRKGPQSIGTGTTERSWQTWFADVRRVMDAVFMGPKDLFLAQSVLWSVTDAIFLTTDTLFIRFGLLEPPLSESATRLRWTSRRGSAIFSDITEHRDDGVARILPYLQRSTGAKVAVTSYNRQAGNQRYIFPHPIRWVKDGFSKLTTSVSQPAKAGPCIPLHNTSSTTTASPTAAPPVPLSTLHLLSCMHHDRSRKVLQQDLLQNVHTDRELFRFMQQQYIQHRGRFRSMLSFKSVQGIFLVRFSLPSGKIVVVREHKPYCTINTTQTKCQCIPPADIVEPSQNAQYRCVPGPPEVYPPIPSEHLLLLFSHPDDANEDDDWILKQLPKRVCGKLQGQRGQPAEGWGVYYQEGWDRDLIFVVIFLVFLIASVVFGVLWSVLKLDVQGAFGVSAYMVAVCALLIPLLVTALDKPH</sequence>
<protein>
    <submittedName>
        <fullName evidence="1">Uncharacterized protein</fullName>
    </submittedName>
</protein>
<reference evidence="1" key="1">
    <citation type="submission" date="2022-11" db="EMBL/GenBank/DDBJ databases">
        <title>Genome Sequence of Boeremia exigua.</title>
        <authorList>
            <person name="Buettner E."/>
        </authorList>
    </citation>
    <scope>NUCLEOTIDE SEQUENCE</scope>
    <source>
        <strain evidence="1">CU02</strain>
    </source>
</reference>
<name>A0ACC2IEK4_9PLEO</name>
<accession>A0ACC2IEK4</accession>
<proteinExistence type="predicted"/>
<dbReference type="EMBL" id="JAPHNI010000241">
    <property type="protein sequence ID" value="KAJ8113629.1"/>
    <property type="molecule type" value="Genomic_DNA"/>
</dbReference>
<evidence type="ECO:0000313" key="2">
    <source>
        <dbReference type="Proteomes" id="UP001153331"/>
    </source>
</evidence>
<dbReference type="Proteomes" id="UP001153331">
    <property type="component" value="Unassembled WGS sequence"/>
</dbReference>
<keyword evidence="2" id="KW-1185">Reference proteome</keyword>
<evidence type="ECO:0000313" key="1">
    <source>
        <dbReference type="EMBL" id="KAJ8113629.1"/>
    </source>
</evidence>